<dbReference type="AlphaFoldDB" id="A0A9P8TQY5"/>
<accession>A0A9P8TQY5</accession>
<reference evidence="1" key="2">
    <citation type="submission" date="2021-01" db="EMBL/GenBank/DDBJ databases">
        <authorList>
            <person name="Schikora-Tamarit M.A."/>
        </authorList>
    </citation>
    <scope>NUCLEOTIDE SEQUENCE</scope>
    <source>
        <strain evidence="1">CBS2887</strain>
    </source>
</reference>
<dbReference type="Proteomes" id="UP000774326">
    <property type="component" value="Unassembled WGS sequence"/>
</dbReference>
<evidence type="ECO:0000313" key="2">
    <source>
        <dbReference type="Proteomes" id="UP000774326"/>
    </source>
</evidence>
<organism evidence="1 2">
    <name type="scientific">Wickerhamomyces pijperi</name>
    <name type="common">Yeast</name>
    <name type="synonym">Pichia pijperi</name>
    <dbReference type="NCBI Taxonomy" id="599730"/>
    <lineage>
        <taxon>Eukaryota</taxon>
        <taxon>Fungi</taxon>
        <taxon>Dikarya</taxon>
        <taxon>Ascomycota</taxon>
        <taxon>Saccharomycotina</taxon>
        <taxon>Saccharomycetes</taxon>
        <taxon>Phaffomycetales</taxon>
        <taxon>Wickerhamomycetaceae</taxon>
        <taxon>Wickerhamomyces</taxon>
    </lineage>
</organism>
<reference evidence="1" key="1">
    <citation type="journal article" date="2021" name="Open Biol.">
        <title>Shared evolutionary footprints suggest mitochondrial oxidative damage underlies multiple complex I losses in fungi.</title>
        <authorList>
            <person name="Schikora-Tamarit M.A."/>
            <person name="Marcet-Houben M."/>
            <person name="Nosek J."/>
            <person name="Gabaldon T."/>
        </authorList>
    </citation>
    <scope>NUCLEOTIDE SEQUENCE</scope>
    <source>
        <strain evidence="1">CBS2887</strain>
    </source>
</reference>
<sequence length="214" mass="24262">MSSGINKIVLDLRTSSIRDRVNQNVQQVENVTFKSQQPSDLFQKQQAQLSDGGNVRENDLLLIGADNVPVLPGLEKSPIDRFNKVQIRGILQLRIKQLLESLAKLLTSRRQALVFRRCTSGVNNVPSFGWICEEMFGQNRGINLLESQRFISLRWDKQGVIIIVFSFIHLRRRSRLRHIFFNSTFSGPCLSLLLNPFLNGINSLVTKGTTCVVP</sequence>
<comment type="caution">
    <text evidence="1">The sequence shown here is derived from an EMBL/GenBank/DDBJ whole genome shotgun (WGS) entry which is preliminary data.</text>
</comment>
<protein>
    <submittedName>
        <fullName evidence="1">Uncharacterized protein</fullName>
    </submittedName>
</protein>
<keyword evidence="2" id="KW-1185">Reference proteome</keyword>
<gene>
    <name evidence="1" type="ORF">WICPIJ_001223</name>
</gene>
<proteinExistence type="predicted"/>
<dbReference type="EMBL" id="JAEUBG010000615">
    <property type="protein sequence ID" value="KAH3687800.1"/>
    <property type="molecule type" value="Genomic_DNA"/>
</dbReference>
<name>A0A9P8TQY5_WICPI</name>
<evidence type="ECO:0000313" key="1">
    <source>
        <dbReference type="EMBL" id="KAH3687800.1"/>
    </source>
</evidence>